<dbReference type="KEGG" id="cpat:CLPA_c05050"/>
<evidence type="ECO:0000313" key="6">
    <source>
        <dbReference type="EMBL" id="KRU13395.1"/>
    </source>
</evidence>
<dbReference type="Gene3D" id="3.30.70.920">
    <property type="match status" value="1"/>
</dbReference>
<dbReference type="RefSeq" id="WP_004455187.1">
    <property type="nucleotide sequence ID" value="NZ_ANZB01000001.1"/>
</dbReference>
<evidence type="ECO:0000259" key="4">
    <source>
        <dbReference type="PROSITE" id="PS50956"/>
    </source>
</evidence>
<dbReference type="GeneID" id="93072734"/>
<reference evidence="5 8" key="1">
    <citation type="journal article" date="2015" name="Genome Announc.">
        <title>Complete Genome Sequence of the Nitrogen-Fixing and Solvent-Producing Clostridium pasteurianum DSM 525.</title>
        <authorList>
            <person name="Poehlein A."/>
            <person name="Grosse-Honebrink A."/>
            <person name="Zhang Y."/>
            <person name="Minton N.P."/>
            <person name="Daniel R."/>
        </authorList>
    </citation>
    <scope>NUCLEOTIDE SEQUENCE [LARGE SCALE GENOMIC DNA]</scope>
    <source>
        <strain evidence="5">DSM 525</strain>
        <strain evidence="8">DSM 525 / ATCC 6013</strain>
    </source>
</reference>
<dbReference type="SMART" id="SM00344">
    <property type="entry name" value="HTH_ASNC"/>
    <property type="match status" value="1"/>
</dbReference>
<dbReference type="PANTHER" id="PTHR30154">
    <property type="entry name" value="LEUCINE-RESPONSIVE REGULATORY PROTEIN"/>
    <property type="match status" value="1"/>
</dbReference>
<dbReference type="InterPro" id="IPR011008">
    <property type="entry name" value="Dimeric_a/b-barrel"/>
</dbReference>
<dbReference type="InterPro" id="IPR019885">
    <property type="entry name" value="Tscrpt_reg_HTH_AsnC-type_CS"/>
</dbReference>
<evidence type="ECO:0000256" key="2">
    <source>
        <dbReference type="ARBA" id="ARBA00023125"/>
    </source>
</evidence>
<dbReference type="GO" id="GO:0043565">
    <property type="term" value="F:sequence-specific DNA binding"/>
    <property type="evidence" value="ECO:0007669"/>
    <property type="project" value="InterPro"/>
</dbReference>
<dbReference type="Pfam" id="PF01037">
    <property type="entry name" value="AsnC_trans_reg"/>
    <property type="match status" value="1"/>
</dbReference>
<dbReference type="eggNOG" id="COG1522">
    <property type="taxonomic scope" value="Bacteria"/>
</dbReference>
<dbReference type="PRINTS" id="PR00033">
    <property type="entry name" value="HTHASNC"/>
</dbReference>
<sequence>MDKLDIDLIKILQENSRITISELSKRLALSRPSIAERIIRLQERGIIEEFTTRISLKAIGRNTILFIELSSLKVSPEIFEDMIREDQDILECHRVTGHINYFIKAAVNNMESMSLLIDRLLPYGNVNTSVVLKSPVPYRHIVPYTED</sequence>
<dbReference type="EMBL" id="JPGY02000001">
    <property type="protein sequence ID" value="KRU13395.1"/>
    <property type="molecule type" value="Genomic_DNA"/>
</dbReference>
<dbReference type="InterPro" id="IPR019887">
    <property type="entry name" value="Tscrpt_reg_AsnC/Lrp_C"/>
</dbReference>
<organism evidence="5 8">
    <name type="scientific">Clostridium pasteurianum DSM 525 = ATCC 6013</name>
    <dbReference type="NCBI Taxonomy" id="1262449"/>
    <lineage>
        <taxon>Bacteria</taxon>
        <taxon>Bacillati</taxon>
        <taxon>Bacillota</taxon>
        <taxon>Clostridia</taxon>
        <taxon>Eubacteriales</taxon>
        <taxon>Clostridiaceae</taxon>
        <taxon>Clostridium</taxon>
    </lineage>
</organism>
<dbReference type="Pfam" id="PF13412">
    <property type="entry name" value="HTH_24"/>
    <property type="match status" value="1"/>
</dbReference>
<evidence type="ECO:0000256" key="1">
    <source>
        <dbReference type="ARBA" id="ARBA00023015"/>
    </source>
</evidence>
<dbReference type="SUPFAM" id="SSF54909">
    <property type="entry name" value="Dimeric alpha+beta barrel"/>
    <property type="match status" value="1"/>
</dbReference>
<dbReference type="PANTHER" id="PTHR30154:SF53">
    <property type="entry name" value="HTH-TYPE TRANSCRIPTIONAL REGULATOR LRPC"/>
    <property type="match status" value="1"/>
</dbReference>
<keyword evidence="1" id="KW-0805">Transcription regulation</keyword>
<proteinExistence type="predicted"/>
<dbReference type="PROSITE" id="PS00519">
    <property type="entry name" value="HTH_ASNC_1"/>
    <property type="match status" value="1"/>
</dbReference>
<dbReference type="GO" id="GO:0043200">
    <property type="term" value="P:response to amino acid"/>
    <property type="evidence" value="ECO:0007669"/>
    <property type="project" value="TreeGrafter"/>
</dbReference>
<reference evidence="6" key="2">
    <citation type="submission" date="2015-10" db="EMBL/GenBank/DDBJ databases">
        <title>Improved Draft Genome Sequence of Clostridium pasteurianum Strain ATCC 6013 (DSM 525) Using a Hybrid Next-Generation Sequencing Approach.</title>
        <authorList>
            <person name="Pyne M.E."/>
            <person name="Utturkar S.M."/>
            <person name="Brown S.D."/>
            <person name="Moo-Young M."/>
            <person name="Chung D.A."/>
            <person name="Chou P.C."/>
        </authorList>
    </citation>
    <scope>NUCLEOTIDE SEQUENCE</scope>
    <source>
        <strain evidence="6">ATCC 6013</strain>
    </source>
</reference>
<dbReference type="Proteomes" id="UP000028042">
    <property type="component" value="Unassembled WGS sequence"/>
</dbReference>
<dbReference type="PATRIC" id="fig|1262449.3.peg.398"/>
<dbReference type="InterPro" id="IPR036388">
    <property type="entry name" value="WH-like_DNA-bd_sf"/>
</dbReference>
<dbReference type="InterPro" id="IPR000485">
    <property type="entry name" value="AsnC-type_HTH_dom"/>
</dbReference>
<dbReference type="AlphaFoldDB" id="A0A0H3J6L7"/>
<feature type="domain" description="HTH asnC-type" evidence="4">
    <location>
        <begin position="1"/>
        <end position="62"/>
    </location>
</feature>
<dbReference type="InterPro" id="IPR019888">
    <property type="entry name" value="Tscrpt_reg_AsnC-like"/>
</dbReference>
<keyword evidence="2" id="KW-0238">DNA-binding</keyword>
<dbReference type="SUPFAM" id="SSF46785">
    <property type="entry name" value="Winged helix' DNA-binding domain"/>
    <property type="match status" value="1"/>
</dbReference>
<protein>
    <submittedName>
        <fullName evidence="5">Transcriptional regulator, AsnC family</fullName>
    </submittedName>
</protein>
<dbReference type="EMBL" id="CP009268">
    <property type="protein sequence ID" value="AJA50593.1"/>
    <property type="molecule type" value="Genomic_DNA"/>
</dbReference>
<dbReference type="Gene3D" id="1.10.10.10">
    <property type="entry name" value="Winged helix-like DNA-binding domain superfamily/Winged helix DNA-binding domain"/>
    <property type="match status" value="1"/>
</dbReference>
<name>A0A0H3J6L7_CLOPA</name>
<evidence type="ECO:0000313" key="7">
    <source>
        <dbReference type="Proteomes" id="UP000028042"/>
    </source>
</evidence>
<evidence type="ECO:0000313" key="8">
    <source>
        <dbReference type="Proteomes" id="UP000030905"/>
    </source>
</evidence>
<gene>
    <name evidence="5" type="ORF">CLPA_c05050</name>
    <name evidence="6" type="ORF">CP6013_02643</name>
</gene>
<dbReference type="PROSITE" id="PS50956">
    <property type="entry name" value="HTH_ASNC_2"/>
    <property type="match status" value="1"/>
</dbReference>
<dbReference type="KEGG" id="cpae:CPAST_c05050"/>
<evidence type="ECO:0000256" key="3">
    <source>
        <dbReference type="ARBA" id="ARBA00023163"/>
    </source>
</evidence>
<keyword evidence="3" id="KW-0804">Transcription</keyword>
<accession>A0A0H3J6L7</accession>
<dbReference type="InterPro" id="IPR036390">
    <property type="entry name" value="WH_DNA-bd_sf"/>
</dbReference>
<dbReference type="GO" id="GO:0005829">
    <property type="term" value="C:cytosol"/>
    <property type="evidence" value="ECO:0007669"/>
    <property type="project" value="TreeGrafter"/>
</dbReference>
<evidence type="ECO:0000313" key="5">
    <source>
        <dbReference type="EMBL" id="AJA50593.1"/>
    </source>
</evidence>
<reference evidence="6 7" key="3">
    <citation type="journal article" name="Genome Announc.">
        <title>Improved Draft Genome Sequence of Clostridium pasteurianum Strain ATCC 6013 (DSM 525) Using a Hybrid Next-Generation Sequencing Approach.</title>
        <authorList>
            <person name="Pyne M.E."/>
            <person name="Utturkar S."/>
            <person name="Brown S.D."/>
            <person name="Moo-Young M."/>
            <person name="Chung D.A."/>
            <person name="Chou C.P."/>
        </authorList>
    </citation>
    <scope>NUCLEOTIDE SEQUENCE [LARGE SCALE GENOMIC DNA]</scope>
    <source>
        <strain evidence="6 7">ATCC 6013</strain>
    </source>
</reference>
<keyword evidence="8" id="KW-1185">Reference proteome</keyword>
<dbReference type="Proteomes" id="UP000030905">
    <property type="component" value="Chromosome"/>
</dbReference>